<dbReference type="InterPro" id="IPR010359">
    <property type="entry name" value="IrrE_HExxH"/>
</dbReference>
<name>A0A1S2VDF9_9BACT</name>
<sequence length="351" mass="39921">MLNTLATNITRARQQLGLTMEELATKVGISKQAISHYENGVRHPDSTTLSSIAKVLDKTIDYFFTAHKVSFQLNNVNYREGMALSLHQRATVEELANNALSGYMELEALAKENKPFENPLKDTAPIQTERDAEKAATLLRKRWKLGEGPLHNLVDTLEKKGVRIIKVKFGYLYTHEGLSGWADDNKFPVIVLNDRPQDVCRVRFTLLHELGHLLLIMAEGLTIDMVEKLCNVFAGEILLPNDILVAEFGRNRTAISMIELLRIKQLYGISVHAIMVGARRANLITFEAYQRWKASDQDYESGYYLGEEEPQRFLQMLYRCLSENKIGFDKAAQLAGRSEAEFRNIYIQKLV</sequence>
<dbReference type="InterPro" id="IPR010982">
    <property type="entry name" value="Lambda_DNA-bd_dom_sf"/>
</dbReference>
<feature type="domain" description="HTH cro/C1-type" evidence="2">
    <location>
        <begin position="9"/>
        <end position="63"/>
    </location>
</feature>
<accession>A0A1S2VDF9</accession>
<dbReference type="OrthoDB" id="958368at2"/>
<proteinExistence type="inferred from homology"/>
<gene>
    <name evidence="3" type="ORF">BLX24_25155</name>
</gene>
<dbReference type="Proteomes" id="UP000181790">
    <property type="component" value="Unassembled WGS sequence"/>
</dbReference>
<dbReference type="InterPro" id="IPR052345">
    <property type="entry name" value="Rad_response_metalloprotease"/>
</dbReference>
<protein>
    <recommendedName>
        <fullName evidence="2">HTH cro/C1-type domain-containing protein</fullName>
    </recommendedName>
</protein>
<dbReference type="CDD" id="cd00093">
    <property type="entry name" value="HTH_XRE"/>
    <property type="match status" value="1"/>
</dbReference>
<dbReference type="EMBL" id="MORL01000024">
    <property type="protein sequence ID" value="OIN56325.1"/>
    <property type="molecule type" value="Genomic_DNA"/>
</dbReference>
<comment type="similarity">
    <text evidence="1">Belongs to the short-chain fatty acyl-CoA assimilation regulator (ScfR) family.</text>
</comment>
<dbReference type="SMART" id="SM00530">
    <property type="entry name" value="HTH_XRE"/>
    <property type="match status" value="1"/>
</dbReference>
<dbReference type="GO" id="GO:0003677">
    <property type="term" value="F:DNA binding"/>
    <property type="evidence" value="ECO:0007669"/>
    <property type="project" value="InterPro"/>
</dbReference>
<dbReference type="SUPFAM" id="SSF47413">
    <property type="entry name" value="lambda repressor-like DNA-binding domains"/>
    <property type="match status" value="1"/>
</dbReference>
<dbReference type="InterPro" id="IPR001387">
    <property type="entry name" value="Cro/C1-type_HTH"/>
</dbReference>
<reference evidence="3 4" key="1">
    <citation type="submission" date="2016-10" db="EMBL/GenBank/DDBJ databases">
        <title>Arsenicibacter rosenii gen. nov., sp. nov., an efficient arsenic-methylating bacterium isolated from an arsenic-contaminated paddy soil.</title>
        <authorList>
            <person name="Huang K."/>
        </authorList>
    </citation>
    <scope>NUCLEOTIDE SEQUENCE [LARGE SCALE GENOMIC DNA]</scope>
    <source>
        <strain evidence="3 4">SM-1</strain>
    </source>
</reference>
<dbReference type="PROSITE" id="PS50943">
    <property type="entry name" value="HTH_CROC1"/>
    <property type="match status" value="1"/>
</dbReference>
<dbReference type="Gene3D" id="1.10.10.2910">
    <property type="match status" value="1"/>
</dbReference>
<evidence type="ECO:0000259" key="2">
    <source>
        <dbReference type="PROSITE" id="PS50943"/>
    </source>
</evidence>
<dbReference type="PANTHER" id="PTHR43236:SF1">
    <property type="entry name" value="BLL7220 PROTEIN"/>
    <property type="match status" value="1"/>
</dbReference>
<dbReference type="Pfam" id="PF06114">
    <property type="entry name" value="Peptidase_M78"/>
    <property type="match status" value="1"/>
</dbReference>
<evidence type="ECO:0000313" key="3">
    <source>
        <dbReference type="EMBL" id="OIN56325.1"/>
    </source>
</evidence>
<dbReference type="Pfam" id="PF01381">
    <property type="entry name" value="HTH_3"/>
    <property type="match status" value="1"/>
</dbReference>
<evidence type="ECO:0000256" key="1">
    <source>
        <dbReference type="ARBA" id="ARBA00007227"/>
    </source>
</evidence>
<dbReference type="Gene3D" id="1.10.260.40">
    <property type="entry name" value="lambda repressor-like DNA-binding domains"/>
    <property type="match status" value="1"/>
</dbReference>
<dbReference type="AlphaFoldDB" id="A0A1S2VDF9"/>
<keyword evidence="4" id="KW-1185">Reference proteome</keyword>
<dbReference type="RefSeq" id="WP_071505997.1">
    <property type="nucleotide sequence ID" value="NZ_MORL01000024.1"/>
</dbReference>
<dbReference type="PANTHER" id="PTHR43236">
    <property type="entry name" value="ANTITOXIN HIGA1"/>
    <property type="match status" value="1"/>
</dbReference>
<evidence type="ECO:0000313" key="4">
    <source>
        <dbReference type="Proteomes" id="UP000181790"/>
    </source>
</evidence>
<comment type="caution">
    <text evidence="3">The sequence shown here is derived from an EMBL/GenBank/DDBJ whole genome shotgun (WGS) entry which is preliminary data.</text>
</comment>
<organism evidence="3 4">
    <name type="scientific">Arsenicibacter rosenii</name>
    <dbReference type="NCBI Taxonomy" id="1750698"/>
    <lineage>
        <taxon>Bacteria</taxon>
        <taxon>Pseudomonadati</taxon>
        <taxon>Bacteroidota</taxon>
        <taxon>Cytophagia</taxon>
        <taxon>Cytophagales</taxon>
        <taxon>Spirosomataceae</taxon>
        <taxon>Arsenicibacter</taxon>
    </lineage>
</organism>